<comment type="caution">
    <text evidence="3">The sequence shown here is derived from an EMBL/GenBank/DDBJ whole genome shotgun (WGS) entry which is preliminary data.</text>
</comment>
<evidence type="ECO:0000313" key="3">
    <source>
        <dbReference type="EMBL" id="KAA5545548.1"/>
    </source>
</evidence>
<feature type="compositionally biased region" description="Low complexity" evidence="1">
    <location>
        <begin position="217"/>
        <end position="232"/>
    </location>
</feature>
<evidence type="ECO:0000313" key="4">
    <source>
        <dbReference type="Proteomes" id="UP000324479"/>
    </source>
</evidence>
<proteinExistence type="predicted"/>
<evidence type="ECO:0000256" key="2">
    <source>
        <dbReference type="SAM" id="SignalP"/>
    </source>
</evidence>
<feature type="compositionally biased region" description="Low complexity" evidence="1">
    <location>
        <begin position="245"/>
        <end position="255"/>
    </location>
</feature>
<dbReference type="Gene3D" id="1.25.40.10">
    <property type="entry name" value="Tetratricopeptide repeat domain"/>
    <property type="match status" value="1"/>
</dbReference>
<protein>
    <submittedName>
        <fullName evidence="3">Uncharacterized protein</fullName>
    </submittedName>
</protein>
<name>A0A5M6DDF5_9BACT</name>
<feature type="compositionally biased region" description="Pro residues" evidence="1">
    <location>
        <begin position="174"/>
        <end position="185"/>
    </location>
</feature>
<feature type="compositionally biased region" description="Low complexity" evidence="1">
    <location>
        <begin position="159"/>
        <end position="173"/>
    </location>
</feature>
<dbReference type="EMBL" id="VWOX01000003">
    <property type="protein sequence ID" value="KAA5545548.1"/>
    <property type="molecule type" value="Genomic_DNA"/>
</dbReference>
<feature type="signal peptide" evidence="2">
    <location>
        <begin position="1"/>
        <end position="28"/>
    </location>
</feature>
<organism evidence="3 4">
    <name type="scientific">Roseiconus nitratireducens</name>
    <dbReference type="NCBI Taxonomy" id="2605748"/>
    <lineage>
        <taxon>Bacteria</taxon>
        <taxon>Pseudomonadati</taxon>
        <taxon>Planctomycetota</taxon>
        <taxon>Planctomycetia</taxon>
        <taxon>Pirellulales</taxon>
        <taxon>Pirellulaceae</taxon>
        <taxon>Roseiconus</taxon>
    </lineage>
</organism>
<accession>A0A5M6DDF5</accession>
<gene>
    <name evidence="3" type="ORF">FYK55_07875</name>
</gene>
<reference evidence="3 4" key="1">
    <citation type="submission" date="2019-08" db="EMBL/GenBank/DDBJ databases">
        <authorList>
            <person name="Dhanesh K."/>
            <person name="Kumar G."/>
            <person name="Sasikala C."/>
            <person name="Venkata Ramana C."/>
        </authorList>
    </citation>
    <scope>NUCLEOTIDE SEQUENCE [LARGE SCALE GENOMIC DNA]</scope>
    <source>
        <strain evidence="3 4">JC645</strain>
    </source>
</reference>
<keyword evidence="4" id="KW-1185">Reference proteome</keyword>
<dbReference type="RefSeq" id="WP_150075818.1">
    <property type="nucleotide sequence ID" value="NZ_VWOX01000003.1"/>
</dbReference>
<sequence>MTRRFSNLTHLAAFTLLTATLGVSEAAAQNESILAEVYGRGVHAYYSGNYVEANDYLTSAIDGGTRDPRAYYFRGMVERNQGRTEEGLADWREGARLEARNGGGGTLSIGQSLSRFQGPDRLELEKIRQQARLEAMATATERSDQRLRELGATGRGAVRPAPRATEPAPRAAQPAPPAPGSPVPDNPFADDGPALADGQPEVESDNALEGLDDNPFADDPAPAGDAAEAAMPTEDADPFGNPAPGSDSGADPFGGDPFGGSGDAGDSGDPFGGDPFGN</sequence>
<dbReference type="SUPFAM" id="SSF48452">
    <property type="entry name" value="TPR-like"/>
    <property type="match status" value="1"/>
</dbReference>
<feature type="compositionally biased region" description="Gly residues" evidence="1">
    <location>
        <begin position="256"/>
        <end position="278"/>
    </location>
</feature>
<keyword evidence="2" id="KW-0732">Signal</keyword>
<dbReference type="Proteomes" id="UP000324479">
    <property type="component" value="Unassembled WGS sequence"/>
</dbReference>
<dbReference type="InterPro" id="IPR011990">
    <property type="entry name" value="TPR-like_helical_dom_sf"/>
</dbReference>
<evidence type="ECO:0000256" key="1">
    <source>
        <dbReference type="SAM" id="MobiDB-lite"/>
    </source>
</evidence>
<feature type="chain" id="PRO_5024394381" evidence="2">
    <location>
        <begin position="29"/>
        <end position="278"/>
    </location>
</feature>
<feature type="compositionally biased region" description="Acidic residues" evidence="1">
    <location>
        <begin position="200"/>
        <end position="216"/>
    </location>
</feature>
<feature type="region of interest" description="Disordered" evidence="1">
    <location>
        <begin position="136"/>
        <end position="278"/>
    </location>
</feature>
<dbReference type="AlphaFoldDB" id="A0A5M6DDF5"/>